<reference evidence="2" key="1">
    <citation type="submission" date="2020-11" db="EMBL/GenBank/DDBJ databases">
        <authorList>
            <person name="Tran Van P."/>
        </authorList>
    </citation>
    <scope>NUCLEOTIDE SEQUENCE</scope>
</reference>
<proteinExistence type="predicted"/>
<dbReference type="AlphaFoldDB" id="A0A7R9QB19"/>
<feature type="non-terminal residue" evidence="2">
    <location>
        <position position="1"/>
    </location>
</feature>
<evidence type="ECO:0000313" key="2">
    <source>
        <dbReference type="EMBL" id="CAD7638919.1"/>
    </source>
</evidence>
<name>A0A7R9QB19_9ACAR</name>
<dbReference type="EMBL" id="OC876044">
    <property type="protein sequence ID" value="CAD7638919.1"/>
    <property type="molecule type" value="Genomic_DNA"/>
</dbReference>
<accession>A0A7R9QB19</accession>
<organism evidence="2">
    <name type="scientific">Medioppia subpectinata</name>
    <dbReference type="NCBI Taxonomy" id="1979941"/>
    <lineage>
        <taxon>Eukaryota</taxon>
        <taxon>Metazoa</taxon>
        <taxon>Ecdysozoa</taxon>
        <taxon>Arthropoda</taxon>
        <taxon>Chelicerata</taxon>
        <taxon>Arachnida</taxon>
        <taxon>Acari</taxon>
        <taxon>Acariformes</taxon>
        <taxon>Sarcoptiformes</taxon>
        <taxon>Oribatida</taxon>
        <taxon>Brachypylina</taxon>
        <taxon>Oppioidea</taxon>
        <taxon>Oppiidae</taxon>
        <taxon>Medioppia</taxon>
    </lineage>
</organism>
<evidence type="ECO:0000313" key="3">
    <source>
        <dbReference type="Proteomes" id="UP000759131"/>
    </source>
</evidence>
<evidence type="ECO:0000256" key="1">
    <source>
        <dbReference type="SAM" id="MobiDB-lite"/>
    </source>
</evidence>
<dbReference type="Proteomes" id="UP000759131">
    <property type="component" value="Unassembled WGS sequence"/>
</dbReference>
<feature type="non-terminal residue" evidence="2">
    <location>
        <position position="69"/>
    </location>
</feature>
<protein>
    <submittedName>
        <fullName evidence="2">Uncharacterized protein</fullName>
    </submittedName>
</protein>
<dbReference type="EMBL" id="CAJPIZ010021469">
    <property type="protein sequence ID" value="CAG2117638.1"/>
    <property type="molecule type" value="Genomic_DNA"/>
</dbReference>
<sequence length="69" mass="8128">GFQRRFVEFLESIYLVNKTGETYQPNQSNTYREDYSPVLNAIQAAIRKPEHRNQQLINGTNTRIDARKQ</sequence>
<feature type="region of interest" description="Disordered" evidence="1">
    <location>
        <begin position="50"/>
        <end position="69"/>
    </location>
</feature>
<gene>
    <name evidence="2" type="ORF">OSB1V03_LOCUS17591</name>
</gene>
<keyword evidence="3" id="KW-1185">Reference proteome</keyword>
<feature type="compositionally biased region" description="Polar residues" evidence="1">
    <location>
        <begin position="54"/>
        <end position="63"/>
    </location>
</feature>